<dbReference type="EMBL" id="DVON01000214">
    <property type="protein sequence ID" value="HIV13520.1"/>
    <property type="molecule type" value="Genomic_DNA"/>
</dbReference>
<reference evidence="2" key="1">
    <citation type="submission" date="2020-10" db="EMBL/GenBank/DDBJ databases">
        <authorList>
            <person name="Gilroy R."/>
        </authorList>
    </citation>
    <scope>NUCLEOTIDE SEQUENCE</scope>
    <source>
        <strain evidence="2">ChiBcec2-4451</strain>
    </source>
</reference>
<gene>
    <name evidence="2" type="ORF">IAA63_10330</name>
</gene>
<feature type="compositionally biased region" description="Basic and acidic residues" evidence="1">
    <location>
        <begin position="173"/>
        <end position="186"/>
    </location>
</feature>
<dbReference type="Gene3D" id="2.30.110.10">
    <property type="entry name" value="Electron Transport, Fmn-binding Protein, Chain A"/>
    <property type="match status" value="1"/>
</dbReference>
<evidence type="ECO:0000256" key="1">
    <source>
        <dbReference type="SAM" id="MobiDB-lite"/>
    </source>
</evidence>
<name>A0A9D1NWW2_9FIRM</name>
<organism evidence="2 3">
    <name type="scientific">Candidatus Pullilachnospira stercoravium</name>
    <dbReference type="NCBI Taxonomy" id="2840913"/>
    <lineage>
        <taxon>Bacteria</taxon>
        <taxon>Bacillati</taxon>
        <taxon>Bacillota</taxon>
        <taxon>Clostridia</taxon>
        <taxon>Lachnospirales</taxon>
        <taxon>Lachnospiraceae</taxon>
        <taxon>Lachnospiraceae incertae sedis</taxon>
        <taxon>Candidatus Pullilachnospira</taxon>
    </lineage>
</organism>
<reference evidence="2" key="2">
    <citation type="journal article" date="2021" name="PeerJ">
        <title>Extensive microbial diversity within the chicken gut microbiome revealed by metagenomics and culture.</title>
        <authorList>
            <person name="Gilroy R."/>
            <person name="Ravi A."/>
            <person name="Getino M."/>
            <person name="Pursley I."/>
            <person name="Horton D.L."/>
            <person name="Alikhan N.F."/>
            <person name="Baker D."/>
            <person name="Gharbi K."/>
            <person name="Hall N."/>
            <person name="Watson M."/>
            <person name="Adriaenssens E.M."/>
            <person name="Foster-Nyarko E."/>
            <person name="Jarju S."/>
            <person name="Secka A."/>
            <person name="Antonio M."/>
            <person name="Oren A."/>
            <person name="Chaudhuri R.R."/>
            <person name="La Ragione R."/>
            <person name="Hildebrand F."/>
            <person name="Pallen M.J."/>
        </authorList>
    </citation>
    <scope>NUCLEOTIDE SEQUENCE</scope>
    <source>
        <strain evidence="2">ChiBcec2-4451</strain>
    </source>
</reference>
<accession>A0A9D1NWW2</accession>
<dbReference type="AlphaFoldDB" id="A0A9D1NWW2"/>
<dbReference type="Pfam" id="PF12900">
    <property type="entry name" value="Pyridox_ox_2"/>
    <property type="match status" value="1"/>
</dbReference>
<dbReference type="SUPFAM" id="SSF50475">
    <property type="entry name" value="FMN-binding split barrel"/>
    <property type="match status" value="1"/>
</dbReference>
<dbReference type="InterPro" id="IPR024747">
    <property type="entry name" value="Pyridox_Oxase-rel"/>
</dbReference>
<dbReference type="InterPro" id="IPR012349">
    <property type="entry name" value="Split_barrel_FMN-bd"/>
</dbReference>
<comment type="caution">
    <text evidence="2">The sequence shown here is derived from an EMBL/GenBank/DDBJ whole genome shotgun (WGS) entry which is preliminary data.</text>
</comment>
<proteinExistence type="predicted"/>
<sequence length="186" mass="21609">MAEMRRYKREVQDTRQIRRLLEECQVLRIGTMDQEGMFIVPVSYGYEYEEDGSLRFYIHSAGEGRKVQAFRQQERVAVELDCADGLIRGDYTCQYSMAFRSLMGSGKICLLSGPEKLRGLKLLMRHTAPESRISFSDEMVEAVHVYAIRMEEFRVKMREPGRTASCCPPEPADIQHNKKEFETHEI</sequence>
<evidence type="ECO:0000313" key="3">
    <source>
        <dbReference type="Proteomes" id="UP000886723"/>
    </source>
</evidence>
<protein>
    <submittedName>
        <fullName evidence="2">Pyridoxamine 5'-phosphate oxidase family protein</fullName>
    </submittedName>
</protein>
<dbReference type="PANTHER" id="PTHR34071">
    <property type="entry name" value="5-NITROIMIDAZOLE ANTIBIOTICS RESISTANCE PROTEIN, NIMA-FAMILY-RELATED PROTEIN-RELATED"/>
    <property type="match status" value="1"/>
</dbReference>
<feature type="region of interest" description="Disordered" evidence="1">
    <location>
        <begin position="161"/>
        <end position="186"/>
    </location>
</feature>
<dbReference type="PANTHER" id="PTHR34071:SF2">
    <property type="entry name" value="FLAVIN-NUCLEOTIDE-BINDING PROTEIN"/>
    <property type="match status" value="1"/>
</dbReference>
<dbReference type="Proteomes" id="UP000886723">
    <property type="component" value="Unassembled WGS sequence"/>
</dbReference>
<evidence type="ECO:0000313" key="2">
    <source>
        <dbReference type="EMBL" id="HIV13520.1"/>
    </source>
</evidence>